<organism evidence="6 7">
    <name type="scientific">Salirhabdus euzebyi</name>
    <dbReference type="NCBI Taxonomy" id="394506"/>
    <lineage>
        <taxon>Bacteria</taxon>
        <taxon>Bacillati</taxon>
        <taxon>Bacillota</taxon>
        <taxon>Bacilli</taxon>
        <taxon>Bacillales</taxon>
        <taxon>Bacillaceae</taxon>
        <taxon>Salirhabdus</taxon>
    </lineage>
</organism>
<keyword evidence="3 4" id="KW-0443">Lipid metabolism</keyword>
<feature type="domain" description="PNPLA" evidence="5">
    <location>
        <begin position="6"/>
        <end position="173"/>
    </location>
</feature>
<dbReference type="PANTHER" id="PTHR14226">
    <property type="entry name" value="NEUROPATHY TARGET ESTERASE/SWISS CHEESE D.MELANOGASTER"/>
    <property type="match status" value="1"/>
</dbReference>
<dbReference type="SUPFAM" id="SSF52151">
    <property type="entry name" value="FabD/lysophospholipase-like"/>
    <property type="match status" value="1"/>
</dbReference>
<dbReference type="EMBL" id="JACHGH010000002">
    <property type="protein sequence ID" value="MBB6452357.1"/>
    <property type="molecule type" value="Genomic_DNA"/>
</dbReference>
<dbReference type="CDD" id="cd07208">
    <property type="entry name" value="Pat_hypo_Ecoli_yjju_like"/>
    <property type="match status" value="1"/>
</dbReference>
<evidence type="ECO:0000259" key="5">
    <source>
        <dbReference type="PROSITE" id="PS51635"/>
    </source>
</evidence>
<dbReference type="InterPro" id="IPR045943">
    <property type="entry name" value="DUF6363"/>
</dbReference>
<accession>A0A841PTP5</accession>
<keyword evidence="7" id="KW-1185">Reference proteome</keyword>
<dbReference type="Pfam" id="PF19890">
    <property type="entry name" value="DUF6363"/>
    <property type="match status" value="1"/>
</dbReference>
<feature type="active site" description="Nucleophile" evidence="4">
    <location>
        <position position="39"/>
    </location>
</feature>
<dbReference type="GO" id="GO:0016787">
    <property type="term" value="F:hydrolase activity"/>
    <property type="evidence" value="ECO:0007669"/>
    <property type="project" value="UniProtKB-UniRule"/>
</dbReference>
<comment type="caution">
    <text evidence="6">The sequence shown here is derived from an EMBL/GenBank/DDBJ whole genome shotgun (WGS) entry which is preliminary data.</text>
</comment>
<dbReference type="InterPro" id="IPR016035">
    <property type="entry name" value="Acyl_Trfase/lysoPLipase"/>
</dbReference>
<dbReference type="AlphaFoldDB" id="A0A841PTP5"/>
<dbReference type="Gene3D" id="3.40.1090.10">
    <property type="entry name" value="Cytosolic phospholipase A2 catalytic domain"/>
    <property type="match status" value="2"/>
</dbReference>
<gene>
    <name evidence="6" type="ORF">HNQ94_000802</name>
</gene>
<proteinExistence type="predicted"/>
<protein>
    <submittedName>
        <fullName evidence="6">Putative patatin/cPLA2 family phospholipase</fullName>
    </submittedName>
</protein>
<keyword evidence="2 4" id="KW-0442">Lipid degradation</keyword>
<dbReference type="InterPro" id="IPR002641">
    <property type="entry name" value="PNPLA_dom"/>
</dbReference>
<sequence>MEHTGLILEGGGMRGSFTAGVLHYFMENDLYFPYVIGVSAGACNGSSYLSRQKDRNRIVNIDYIEHPEYISIKRFFKNRELLGMDFLFNKLPNELAPFDYETFYKAPEKFIVGTTDCQTGQAVYFEKSAHQNNMLTILRASSSLPFIAPEVEYDGKYLLDGGISDPIPIRKSESDGNRKNVVILTRNEGYVKSKSSFQWYVKRKFRHYPSLAKTMLERHETYNKTVQYIEEQEKNGNAFVIRPIEKLEVSRIERNPDKLKRLYVQGYEEAQRKGKALNEFLKRTSISI</sequence>
<dbReference type="PANTHER" id="PTHR14226:SF25">
    <property type="entry name" value="PHOSPHOESTERASE"/>
    <property type="match status" value="1"/>
</dbReference>
<evidence type="ECO:0000256" key="2">
    <source>
        <dbReference type="ARBA" id="ARBA00022963"/>
    </source>
</evidence>
<feature type="short sequence motif" description="GXSXG" evidence="4">
    <location>
        <begin position="37"/>
        <end position="41"/>
    </location>
</feature>
<dbReference type="InterPro" id="IPR050301">
    <property type="entry name" value="NTE"/>
</dbReference>
<dbReference type="GO" id="GO:0016042">
    <property type="term" value="P:lipid catabolic process"/>
    <property type="evidence" value="ECO:0007669"/>
    <property type="project" value="UniProtKB-UniRule"/>
</dbReference>
<evidence type="ECO:0000256" key="1">
    <source>
        <dbReference type="ARBA" id="ARBA00022801"/>
    </source>
</evidence>
<name>A0A841PTP5_9BACI</name>
<feature type="short sequence motif" description="GXGXXG" evidence="4">
    <location>
        <begin position="10"/>
        <end position="15"/>
    </location>
</feature>
<evidence type="ECO:0000313" key="7">
    <source>
        <dbReference type="Proteomes" id="UP000581688"/>
    </source>
</evidence>
<dbReference type="PROSITE" id="PS51635">
    <property type="entry name" value="PNPLA"/>
    <property type="match status" value="1"/>
</dbReference>
<keyword evidence="1 4" id="KW-0378">Hydrolase</keyword>
<reference evidence="6 7" key="1">
    <citation type="submission" date="2020-08" db="EMBL/GenBank/DDBJ databases">
        <title>Genomic Encyclopedia of Type Strains, Phase IV (KMG-IV): sequencing the most valuable type-strain genomes for metagenomic binning, comparative biology and taxonomic classification.</title>
        <authorList>
            <person name="Goeker M."/>
        </authorList>
    </citation>
    <scope>NUCLEOTIDE SEQUENCE [LARGE SCALE GENOMIC DNA]</scope>
    <source>
        <strain evidence="6 7">DSM 19612</strain>
    </source>
</reference>
<dbReference type="Pfam" id="PF01734">
    <property type="entry name" value="Patatin"/>
    <property type="match status" value="1"/>
</dbReference>
<dbReference type="Proteomes" id="UP000581688">
    <property type="component" value="Unassembled WGS sequence"/>
</dbReference>
<feature type="active site" description="Proton acceptor" evidence="4">
    <location>
        <position position="160"/>
    </location>
</feature>
<evidence type="ECO:0000256" key="4">
    <source>
        <dbReference type="PROSITE-ProRule" id="PRU01161"/>
    </source>
</evidence>
<dbReference type="InterPro" id="IPR037483">
    <property type="entry name" value="YjjU-like"/>
</dbReference>
<feature type="short sequence motif" description="DGA/G" evidence="4">
    <location>
        <begin position="160"/>
        <end position="162"/>
    </location>
</feature>
<evidence type="ECO:0000256" key="3">
    <source>
        <dbReference type="ARBA" id="ARBA00023098"/>
    </source>
</evidence>
<dbReference type="RefSeq" id="WP_174494976.1">
    <property type="nucleotide sequence ID" value="NZ_CADDWK010000002.1"/>
</dbReference>
<evidence type="ECO:0000313" key="6">
    <source>
        <dbReference type="EMBL" id="MBB6452357.1"/>
    </source>
</evidence>